<reference evidence="4 5" key="1">
    <citation type="submission" date="2017-04" db="EMBL/GenBank/DDBJ databases">
        <authorList>
            <person name="Afonso C.L."/>
            <person name="Miller P.J."/>
            <person name="Scott M.A."/>
            <person name="Spackman E."/>
            <person name="Goraichik I."/>
            <person name="Dimitrov K.M."/>
            <person name="Suarez D.L."/>
            <person name="Swayne D.E."/>
        </authorList>
    </citation>
    <scope>NUCLEOTIDE SEQUENCE [LARGE SCALE GENOMIC DNA]</scope>
</reference>
<organism evidence="4 5">
    <name type="scientific">Maudiozyma saulgeensis</name>
    <dbReference type="NCBI Taxonomy" id="1789683"/>
    <lineage>
        <taxon>Eukaryota</taxon>
        <taxon>Fungi</taxon>
        <taxon>Dikarya</taxon>
        <taxon>Ascomycota</taxon>
        <taxon>Saccharomycotina</taxon>
        <taxon>Saccharomycetes</taxon>
        <taxon>Saccharomycetales</taxon>
        <taxon>Saccharomycetaceae</taxon>
        <taxon>Maudiozyma</taxon>
    </lineage>
</organism>
<evidence type="ECO:0000259" key="3">
    <source>
        <dbReference type="PROSITE" id="PS51037"/>
    </source>
</evidence>
<dbReference type="AlphaFoldDB" id="A0A1X7R287"/>
<dbReference type="Gene3D" id="2.60.40.1970">
    <property type="entry name" value="YEATS domain"/>
    <property type="match status" value="1"/>
</dbReference>
<dbReference type="InterPro" id="IPR055129">
    <property type="entry name" value="YEATS_dom"/>
</dbReference>
<dbReference type="GO" id="GO:0005634">
    <property type="term" value="C:nucleus"/>
    <property type="evidence" value="ECO:0007669"/>
    <property type="project" value="UniProtKB-SubCell"/>
</dbReference>
<dbReference type="PANTHER" id="PTHR23195">
    <property type="entry name" value="YEATS DOMAIN"/>
    <property type="match status" value="1"/>
</dbReference>
<dbReference type="OrthoDB" id="1741717at2759"/>
<protein>
    <submittedName>
        <fullName evidence="4">Similar to Saccharomyces cerevisiae YPL129W TAF14 Subunit of TFIID</fullName>
    </submittedName>
</protein>
<evidence type="ECO:0000256" key="1">
    <source>
        <dbReference type="ARBA" id="ARBA00023242"/>
    </source>
</evidence>
<dbReference type="InterPro" id="IPR005033">
    <property type="entry name" value="YEATS"/>
</dbReference>
<comment type="subcellular location">
    <subcellularLocation>
        <location evidence="2">Nucleus</location>
    </subcellularLocation>
</comment>
<keyword evidence="1 2" id="KW-0539">Nucleus</keyword>
<evidence type="ECO:0000313" key="4">
    <source>
        <dbReference type="EMBL" id="SMN19560.1"/>
    </source>
</evidence>
<dbReference type="Pfam" id="PF03366">
    <property type="entry name" value="YEATS"/>
    <property type="match status" value="1"/>
</dbReference>
<dbReference type="Proteomes" id="UP000196158">
    <property type="component" value="Unassembled WGS sequence"/>
</dbReference>
<dbReference type="GO" id="GO:0006355">
    <property type="term" value="P:regulation of DNA-templated transcription"/>
    <property type="evidence" value="ECO:0007669"/>
    <property type="project" value="InterPro"/>
</dbReference>
<dbReference type="GO" id="GO:0000785">
    <property type="term" value="C:chromatin"/>
    <property type="evidence" value="ECO:0007669"/>
    <property type="project" value="UniProtKB-ARBA"/>
</dbReference>
<proteinExistence type="predicted"/>
<sequence length="225" mass="26543">MDPDYSEVTFRVRTQNIILKSYDDGYNLPLRRWQVELFLLDKDNNEIPTNILSSCTFIIHDSFKNNVHSIRKPPFKLQETGWGEFDIKINCTLAYNAGRFKIIHDLSFEEDAYIEDYSVQIPNYIVGLRNDLIPFYDMPEIIDSYPDYKPSSEITKKILNLDEEEITKFVQIILDDKAVQNEIEKFDRTKPFYTYLGQFPKELLTELESYLDDKANSKKKSHLTL</sequence>
<dbReference type="PROSITE" id="PS51037">
    <property type="entry name" value="YEATS"/>
    <property type="match status" value="1"/>
</dbReference>
<name>A0A1X7R287_9SACH</name>
<evidence type="ECO:0000256" key="2">
    <source>
        <dbReference type="PROSITE-ProRule" id="PRU00376"/>
    </source>
</evidence>
<accession>A0A1X7R287</accession>
<dbReference type="EMBL" id="FXLY01000004">
    <property type="protein sequence ID" value="SMN19560.1"/>
    <property type="molecule type" value="Genomic_DNA"/>
</dbReference>
<dbReference type="InterPro" id="IPR038704">
    <property type="entry name" value="YEAST_sf"/>
</dbReference>
<dbReference type="STRING" id="1789683.A0A1X7R287"/>
<keyword evidence="5" id="KW-1185">Reference proteome</keyword>
<feature type="domain" description="YEATS" evidence="3">
    <location>
        <begin position="2"/>
        <end position="135"/>
    </location>
</feature>
<evidence type="ECO:0000313" key="5">
    <source>
        <dbReference type="Proteomes" id="UP000196158"/>
    </source>
</evidence>
<dbReference type="CDD" id="cd16905">
    <property type="entry name" value="YEATS_Taf14_like"/>
    <property type="match status" value="1"/>
</dbReference>
<gene>
    <name evidence="4" type="ORF">KASA_0O01067G</name>
</gene>